<dbReference type="SUPFAM" id="SSF52058">
    <property type="entry name" value="L domain-like"/>
    <property type="match status" value="1"/>
</dbReference>
<dbReference type="InterPro" id="IPR032675">
    <property type="entry name" value="LRR_dom_sf"/>
</dbReference>
<dbReference type="PANTHER" id="PTHR45661:SF3">
    <property type="entry name" value="IG-LIKE DOMAIN-CONTAINING PROTEIN"/>
    <property type="match status" value="1"/>
</dbReference>
<dbReference type="Gene3D" id="3.80.10.10">
    <property type="entry name" value="Ribonuclease Inhibitor"/>
    <property type="match status" value="1"/>
</dbReference>
<organism evidence="1 2">
    <name type="scientific">Triparma laevis f. inornata</name>
    <dbReference type="NCBI Taxonomy" id="1714386"/>
    <lineage>
        <taxon>Eukaryota</taxon>
        <taxon>Sar</taxon>
        <taxon>Stramenopiles</taxon>
        <taxon>Ochrophyta</taxon>
        <taxon>Bolidophyceae</taxon>
        <taxon>Parmales</taxon>
        <taxon>Triparmaceae</taxon>
        <taxon>Triparma</taxon>
    </lineage>
</organism>
<gene>
    <name evidence="1" type="ORF">TL16_g01081</name>
</gene>
<dbReference type="AlphaFoldDB" id="A0A9W6ZFU2"/>
<evidence type="ECO:0000313" key="1">
    <source>
        <dbReference type="EMBL" id="GMH51756.1"/>
    </source>
</evidence>
<reference evidence="2" key="1">
    <citation type="journal article" date="2023" name="Commun. Biol.">
        <title>Genome analysis of Parmales, the sister group of diatoms, reveals the evolutionary specialization of diatoms from phago-mixotrophs to photoautotrophs.</title>
        <authorList>
            <person name="Ban H."/>
            <person name="Sato S."/>
            <person name="Yoshikawa S."/>
            <person name="Yamada K."/>
            <person name="Nakamura Y."/>
            <person name="Ichinomiya M."/>
            <person name="Sato N."/>
            <person name="Blanc-Mathieu R."/>
            <person name="Endo H."/>
            <person name="Kuwata A."/>
            <person name="Ogata H."/>
        </authorList>
    </citation>
    <scope>NUCLEOTIDE SEQUENCE [LARGE SCALE GENOMIC DNA]</scope>
</reference>
<accession>A0A9W6ZFU2</accession>
<dbReference type="EMBL" id="BLQM01000022">
    <property type="protein sequence ID" value="GMH51756.1"/>
    <property type="molecule type" value="Genomic_DNA"/>
</dbReference>
<evidence type="ECO:0008006" key="3">
    <source>
        <dbReference type="Google" id="ProtNLM"/>
    </source>
</evidence>
<proteinExistence type="predicted"/>
<sequence>MVKNGTHLFHEGKDLSEASSLNAREKVTDVVFRPGITQIGKFAFSGCVNLTTVNIPEGIKHIGPNAFNFCESLTSVQFPTTLNRIDKNAFAGCVKLANADLKHTQITVLDEGSFFECTELASVTFPTTLNHIGEEAFMGCEALKKVHLKHTQITMLDESVFGLCDGLVELLLPDNLEEIGLRLKLKLSIRDDEIYDKLIYFCKADYNAFGAIKKYPDGTYKLMVYEPENRGELSILGVIMPSVDDIEYKIDYFYDDGGDFNLHDPDLLTSLVDDIKSSSDTTNGELWLKTVVDVANEYNELEGYGSKESISLESIILRDKTIQFYKKNGNYKFEIPQFPLKSDYEKDEYRYWKWHEMVHDNYQNIFKDLAKLMKWVVIS</sequence>
<evidence type="ECO:0000313" key="2">
    <source>
        <dbReference type="Proteomes" id="UP001162640"/>
    </source>
</evidence>
<dbReference type="InterPro" id="IPR053139">
    <property type="entry name" value="Surface_bspA-like"/>
</dbReference>
<dbReference type="InterPro" id="IPR026906">
    <property type="entry name" value="LRR_5"/>
</dbReference>
<protein>
    <recommendedName>
        <fullName evidence="3">Leucine-rich repeat domain-containing protein</fullName>
    </recommendedName>
</protein>
<dbReference type="Proteomes" id="UP001162640">
    <property type="component" value="Unassembled WGS sequence"/>
</dbReference>
<dbReference type="Pfam" id="PF13306">
    <property type="entry name" value="LRR_5"/>
    <property type="match status" value="2"/>
</dbReference>
<comment type="caution">
    <text evidence="1">The sequence shown here is derived from an EMBL/GenBank/DDBJ whole genome shotgun (WGS) entry which is preliminary data.</text>
</comment>
<name>A0A9W6ZFU2_9STRA</name>
<dbReference type="PANTHER" id="PTHR45661">
    <property type="entry name" value="SURFACE ANTIGEN"/>
    <property type="match status" value="1"/>
</dbReference>